<protein>
    <recommendedName>
        <fullName evidence="5">GATA-type domain-containing protein</fullName>
    </recommendedName>
</protein>
<evidence type="ECO:0000313" key="7">
    <source>
        <dbReference type="Proteomes" id="UP001642360"/>
    </source>
</evidence>
<dbReference type="AlphaFoldDB" id="A0ABC8TF03"/>
<dbReference type="EMBL" id="CAUOFW020004658">
    <property type="protein sequence ID" value="CAK9166692.1"/>
    <property type="molecule type" value="Genomic_DNA"/>
</dbReference>
<keyword evidence="4" id="KW-0862">Zinc</keyword>
<dbReference type="Proteomes" id="UP001642360">
    <property type="component" value="Unassembled WGS sequence"/>
</dbReference>
<keyword evidence="1" id="KW-0805">Transcription regulation</keyword>
<dbReference type="InterPro" id="IPR000679">
    <property type="entry name" value="Znf_GATA"/>
</dbReference>
<evidence type="ECO:0000256" key="1">
    <source>
        <dbReference type="ARBA" id="ARBA00023015"/>
    </source>
</evidence>
<dbReference type="GO" id="GO:0008270">
    <property type="term" value="F:zinc ion binding"/>
    <property type="evidence" value="ECO:0007669"/>
    <property type="project" value="UniProtKB-KW"/>
</dbReference>
<organism evidence="6 7">
    <name type="scientific">Ilex paraguariensis</name>
    <name type="common">yerba mate</name>
    <dbReference type="NCBI Taxonomy" id="185542"/>
    <lineage>
        <taxon>Eukaryota</taxon>
        <taxon>Viridiplantae</taxon>
        <taxon>Streptophyta</taxon>
        <taxon>Embryophyta</taxon>
        <taxon>Tracheophyta</taxon>
        <taxon>Spermatophyta</taxon>
        <taxon>Magnoliopsida</taxon>
        <taxon>eudicotyledons</taxon>
        <taxon>Gunneridae</taxon>
        <taxon>Pentapetalae</taxon>
        <taxon>asterids</taxon>
        <taxon>campanulids</taxon>
        <taxon>Aquifoliales</taxon>
        <taxon>Aquifoliaceae</taxon>
        <taxon>Ilex</taxon>
    </lineage>
</organism>
<evidence type="ECO:0000256" key="3">
    <source>
        <dbReference type="ARBA" id="ARBA00023163"/>
    </source>
</evidence>
<feature type="domain" description="GATA-type" evidence="5">
    <location>
        <begin position="122"/>
        <end position="141"/>
    </location>
</feature>
<dbReference type="InterPro" id="IPR013088">
    <property type="entry name" value="Znf_NHR/GATA"/>
</dbReference>
<dbReference type="PROSITE" id="PS50114">
    <property type="entry name" value="GATA_ZN_FINGER_2"/>
    <property type="match status" value="1"/>
</dbReference>
<dbReference type="Gene3D" id="3.30.50.10">
    <property type="entry name" value="Erythroid Transcription Factor GATA-1, subunit A"/>
    <property type="match status" value="1"/>
</dbReference>
<sequence length="164" mass="18486">MDIHGIDLTLRLGLAYHDKANQGNFSNIHALRSYDQVKGNTLVQTGHMGPEVTNFCDFASQKQQPFPKFDQSNNEKHSGYKQVFPKSSIFHHPGSLGMKNIVCIDSGPSQEKREKKDGVRKRSCKMCGVVNTPIWRKGPDGPHFMQCVWAALFASVEKGRQQKR</sequence>
<evidence type="ECO:0000256" key="4">
    <source>
        <dbReference type="PROSITE-ProRule" id="PRU00094"/>
    </source>
</evidence>
<gene>
    <name evidence="6" type="ORF">ILEXP_LOCUS35927</name>
</gene>
<dbReference type="SUPFAM" id="SSF57716">
    <property type="entry name" value="Glucocorticoid receptor-like (DNA-binding domain)"/>
    <property type="match status" value="1"/>
</dbReference>
<reference evidence="6 7" key="1">
    <citation type="submission" date="2024-02" db="EMBL/GenBank/DDBJ databases">
        <authorList>
            <person name="Vignale AGUSTIN F."/>
            <person name="Sosa J E."/>
            <person name="Modenutti C."/>
        </authorList>
    </citation>
    <scope>NUCLEOTIDE SEQUENCE [LARGE SCALE GENOMIC DNA]</scope>
</reference>
<keyword evidence="7" id="KW-1185">Reference proteome</keyword>
<keyword evidence="4" id="KW-0479">Metal-binding</keyword>
<proteinExistence type="predicted"/>
<accession>A0ABC8TF03</accession>
<dbReference type="GO" id="GO:0003677">
    <property type="term" value="F:DNA binding"/>
    <property type="evidence" value="ECO:0007669"/>
    <property type="project" value="UniProtKB-KW"/>
</dbReference>
<keyword evidence="2" id="KW-0238">DNA-binding</keyword>
<evidence type="ECO:0000313" key="6">
    <source>
        <dbReference type="EMBL" id="CAK9166692.1"/>
    </source>
</evidence>
<evidence type="ECO:0000259" key="5">
    <source>
        <dbReference type="PROSITE" id="PS50114"/>
    </source>
</evidence>
<keyword evidence="4" id="KW-0863">Zinc-finger</keyword>
<comment type="caution">
    <text evidence="6">The sequence shown here is derived from an EMBL/GenBank/DDBJ whole genome shotgun (WGS) entry which is preliminary data.</text>
</comment>
<keyword evidence="3" id="KW-0804">Transcription</keyword>
<name>A0ABC8TF03_9AQUA</name>
<evidence type="ECO:0000256" key="2">
    <source>
        <dbReference type="ARBA" id="ARBA00023125"/>
    </source>
</evidence>